<feature type="region of interest" description="Disordered" evidence="1">
    <location>
        <begin position="36"/>
        <end position="100"/>
    </location>
</feature>
<dbReference type="Proteomes" id="UP001199106">
    <property type="component" value="Unassembled WGS sequence"/>
</dbReference>
<sequence>MSTDSKTNIDDVPSASLATEVTQADKIRNTIALDFVTGPIDTPDNASEPVLAPPSTPPARSTKEESSSPTMDTADTVLSAPKDEPDASGDENMDDGEDVPDDQREFICMNDEHTRCMTGQYTKDLSRKVISDHFGRNKACTRDVTDWPLFCRKHYQRATYNKKKWQIRKVQLILRQFEVIEKDFPGTTYDIAFKKSEEARLNTYSRQVAAGSRGGPMAAAKSVQPKEGKHFEAPIDVLRELDQWVGSDKNHDQVRKIVDIILQMLEDKEADQVPSIEFLPKLPGKIISPKKTPAKNRTPKSPKSPAKSPTTSPKTPSRTSSKGAIKKPLQKT</sequence>
<feature type="compositionally biased region" description="Acidic residues" evidence="1">
    <location>
        <begin position="86"/>
        <end position="100"/>
    </location>
</feature>
<feature type="region of interest" description="Disordered" evidence="1">
    <location>
        <begin position="282"/>
        <end position="332"/>
    </location>
</feature>
<comment type="caution">
    <text evidence="2">The sequence shown here is derived from an EMBL/GenBank/DDBJ whole genome shotgun (WGS) entry which is preliminary data.</text>
</comment>
<dbReference type="AlphaFoldDB" id="A0AAD4I8Y1"/>
<evidence type="ECO:0000313" key="3">
    <source>
        <dbReference type="Proteomes" id="UP001199106"/>
    </source>
</evidence>
<feature type="region of interest" description="Disordered" evidence="1">
    <location>
        <begin position="1"/>
        <end position="24"/>
    </location>
</feature>
<proteinExistence type="predicted"/>
<gene>
    <name evidence="2" type="ORF">G6011_05235</name>
</gene>
<feature type="compositionally biased region" description="Low complexity" evidence="1">
    <location>
        <begin position="301"/>
        <end position="322"/>
    </location>
</feature>
<dbReference type="EMBL" id="JAANER010000007">
    <property type="protein sequence ID" value="KAG9187364.1"/>
    <property type="molecule type" value="Genomic_DNA"/>
</dbReference>
<evidence type="ECO:0000313" key="2">
    <source>
        <dbReference type="EMBL" id="KAG9187364.1"/>
    </source>
</evidence>
<protein>
    <submittedName>
        <fullName evidence="2">Uncharacterized protein</fullName>
    </submittedName>
</protein>
<accession>A0AAD4I8Y1</accession>
<reference evidence="2" key="1">
    <citation type="submission" date="2021-07" db="EMBL/GenBank/DDBJ databases">
        <title>Genome Resource of American Ginseng Black Spot Pathogen Alternaria panax.</title>
        <authorList>
            <person name="Qiu C."/>
            <person name="Wang W."/>
            <person name="Liu Z."/>
        </authorList>
    </citation>
    <scope>NUCLEOTIDE SEQUENCE</scope>
    <source>
        <strain evidence="2">BNCC115425</strain>
    </source>
</reference>
<keyword evidence="3" id="KW-1185">Reference proteome</keyword>
<organism evidence="2 3">
    <name type="scientific">Alternaria panax</name>
    <dbReference type="NCBI Taxonomy" id="48097"/>
    <lineage>
        <taxon>Eukaryota</taxon>
        <taxon>Fungi</taxon>
        <taxon>Dikarya</taxon>
        <taxon>Ascomycota</taxon>
        <taxon>Pezizomycotina</taxon>
        <taxon>Dothideomycetes</taxon>
        <taxon>Pleosporomycetidae</taxon>
        <taxon>Pleosporales</taxon>
        <taxon>Pleosporineae</taxon>
        <taxon>Pleosporaceae</taxon>
        <taxon>Alternaria</taxon>
        <taxon>Alternaria sect. Panax</taxon>
    </lineage>
</organism>
<name>A0AAD4I8Y1_9PLEO</name>
<evidence type="ECO:0000256" key="1">
    <source>
        <dbReference type="SAM" id="MobiDB-lite"/>
    </source>
</evidence>